<comment type="caution">
    <text evidence="5">The sequence shown here is derived from an EMBL/GenBank/DDBJ whole genome shotgun (WGS) entry which is preliminary data.</text>
</comment>
<reference evidence="5" key="1">
    <citation type="journal article" date="2021" name="Open Biol.">
        <title>Shared evolutionary footprints suggest mitochondrial oxidative damage underlies multiple complex I losses in fungi.</title>
        <authorList>
            <person name="Schikora-Tamarit M.A."/>
            <person name="Marcet-Houben M."/>
            <person name="Nosek J."/>
            <person name="Gabaldon T."/>
        </authorList>
    </citation>
    <scope>NUCLEOTIDE SEQUENCE</scope>
    <source>
        <strain evidence="5">CBS2887</strain>
    </source>
</reference>
<dbReference type="Gene3D" id="1.25.40.10">
    <property type="entry name" value="Tetratricopeptide repeat domain"/>
    <property type="match status" value="3"/>
</dbReference>
<feature type="region of interest" description="Disordered" evidence="4">
    <location>
        <begin position="939"/>
        <end position="1097"/>
    </location>
</feature>
<dbReference type="Proteomes" id="UP000774326">
    <property type="component" value="Unassembled WGS sequence"/>
</dbReference>
<dbReference type="SUPFAM" id="SSF48452">
    <property type="entry name" value="TPR-like"/>
    <property type="match status" value="3"/>
</dbReference>
<keyword evidence="1" id="KW-0677">Repeat</keyword>
<feature type="compositionally biased region" description="Basic and acidic residues" evidence="4">
    <location>
        <begin position="970"/>
        <end position="986"/>
    </location>
</feature>
<evidence type="ECO:0000313" key="5">
    <source>
        <dbReference type="EMBL" id="KAH3684721.1"/>
    </source>
</evidence>
<evidence type="ECO:0000256" key="2">
    <source>
        <dbReference type="ARBA" id="ARBA00022803"/>
    </source>
</evidence>
<dbReference type="PANTHER" id="PTHR14027:SF2">
    <property type="entry name" value="RNA POLYMERASE-ASSOCIATED PROTEIN CTR9 HOMOLOG"/>
    <property type="match status" value="1"/>
</dbReference>
<dbReference type="InterPro" id="IPR031101">
    <property type="entry name" value="Ctr9"/>
</dbReference>
<evidence type="ECO:0000256" key="1">
    <source>
        <dbReference type="ARBA" id="ARBA00022737"/>
    </source>
</evidence>
<dbReference type="GO" id="GO:0000993">
    <property type="term" value="F:RNA polymerase II complex binding"/>
    <property type="evidence" value="ECO:0007669"/>
    <property type="project" value="TreeGrafter"/>
</dbReference>
<dbReference type="InterPro" id="IPR019734">
    <property type="entry name" value="TPR_rpt"/>
</dbReference>
<dbReference type="SMART" id="SM00028">
    <property type="entry name" value="TPR"/>
    <property type="match status" value="9"/>
</dbReference>
<dbReference type="Pfam" id="PF13181">
    <property type="entry name" value="TPR_8"/>
    <property type="match status" value="1"/>
</dbReference>
<feature type="compositionally biased region" description="Basic residues" evidence="4">
    <location>
        <begin position="1016"/>
        <end position="1029"/>
    </location>
</feature>
<dbReference type="GO" id="GO:0016593">
    <property type="term" value="C:Cdc73/Paf1 complex"/>
    <property type="evidence" value="ECO:0007669"/>
    <property type="project" value="TreeGrafter"/>
</dbReference>
<keyword evidence="2 3" id="KW-0802">TPR repeat</keyword>
<evidence type="ECO:0000313" key="6">
    <source>
        <dbReference type="Proteomes" id="UP000774326"/>
    </source>
</evidence>
<dbReference type="InterPro" id="IPR011990">
    <property type="entry name" value="TPR-like_helical_dom_sf"/>
</dbReference>
<feature type="compositionally biased region" description="Acidic residues" evidence="4">
    <location>
        <begin position="996"/>
        <end position="1008"/>
    </location>
</feature>
<organism evidence="5 6">
    <name type="scientific">Wickerhamomyces pijperi</name>
    <name type="common">Yeast</name>
    <name type="synonym">Pichia pijperi</name>
    <dbReference type="NCBI Taxonomy" id="599730"/>
    <lineage>
        <taxon>Eukaryota</taxon>
        <taxon>Fungi</taxon>
        <taxon>Dikarya</taxon>
        <taxon>Ascomycota</taxon>
        <taxon>Saccharomycotina</taxon>
        <taxon>Saccharomycetes</taxon>
        <taxon>Phaffomycetales</taxon>
        <taxon>Wickerhamomycetaceae</taxon>
        <taxon>Wickerhamomyces</taxon>
    </lineage>
</organism>
<feature type="repeat" description="TPR" evidence="3">
    <location>
        <begin position="164"/>
        <end position="197"/>
    </location>
</feature>
<gene>
    <name evidence="5" type="ORF">WICPIJ_004307</name>
</gene>
<reference evidence="5" key="2">
    <citation type="submission" date="2021-01" db="EMBL/GenBank/DDBJ databases">
        <authorList>
            <person name="Schikora-Tamarit M.A."/>
        </authorList>
    </citation>
    <scope>NUCLEOTIDE SEQUENCE</scope>
    <source>
        <strain evidence="5">CBS2887</strain>
    </source>
</reference>
<feature type="repeat" description="TPR" evidence="3">
    <location>
        <begin position="747"/>
        <end position="780"/>
    </location>
</feature>
<keyword evidence="6" id="KW-1185">Reference proteome</keyword>
<feature type="compositionally biased region" description="Acidic residues" evidence="4">
    <location>
        <begin position="1058"/>
        <end position="1081"/>
    </location>
</feature>
<feature type="compositionally biased region" description="Basic and acidic residues" evidence="4">
    <location>
        <begin position="939"/>
        <end position="963"/>
    </location>
</feature>
<evidence type="ECO:0008006" key="7">
    <source>
        <dbReference type="Google" id="ProtNLM"/>
    </source>
</evidence>
<dbReference type="Pfam" id="PF13432">
    <property type="entry name" value="TPR_16"/>
    <property type="match status" value="2"/>
</dbReference>
<dbReference type="PROSITE" id="PS50005">
    <property type="entry name" value="TPR"/>
    <property type="match status" value="3"/>
</dbReference>
<dbReference type="AlphaFoldDB" id="A0A9P8TMW7"/>
<name>A0A9P8TMW7_WICPI</name>
<dbReference type="OrthoDB" id="343875at2759"/>
<dbReference type="PANTHER" id="PTHR14027">
    <property type="entry name" value="RNA POLYMERASE-ASSOCIATED PROTEIN CTR9"/>
    <property type="match status" value="1"/>
</dbReference>
<accession>A0A9P8TMW7</accession>
<dbReference type="GO" id="GO:0006355">
    <property type="term" value="P:regulation of DNA-templated transcription"/>
    <property type="evidence" value="ECO:0007669"/>
    <property type="project" value="InterPro"/>
</dbReference>
<sequence>MSQSHAEDTVVNDATYYVKEPPTYLTTSFDVPTKDTKAAHEYDDSEPTAPEFVTFDFEEIEDPSDLVDFLKAEEPGSKYWILMGAALSDKAAIELTSESATENLINSALETFSSGSDNLAVHNFRAWFYIRKSNNSSTPEARKEAHDLALQSVNHVINIDRYNALASLAQAEIFYQQEDYERALDLFDRVIKSENEAASRRKQSHSDEKSDVEVYASLGRAKILFKRKNYSASLRQFQAVLMLRPLFNPDARIGIGMNFWRLKDKALAVSAWERALQVNPANKTAKVLLTLAKFDSSFNALVDDDFVERYSAALDSLNKLLKSDPSDPVALLLLASYYYSVGQYNSVMKIAEQVLSLGHKLSPVLRSDANFWIARVKYEEKDHVNAQKFYTEASKASPENVLSKLGWGQAQYRRNQVDDSIITFEAILNNNEKLLEANYLLGVLYSEREETQDKAIKCLERYVRLAQEKNEPIILNAYLTLSKVYETKDINAALSYLSKSLELLQSQGLKDIPIEILNNLGVFHFVKGNPSSAKTFFESARSANTSDELEITLLFNEARALETTDETQATDLYNLTLEKAPGYVYSQIRLLYLSSMKTAKGKEDEELAAKVDALLASNPSNLQIRAFYSWYLHRTGRPNNAAGENVETKHNKETLTKYDSHDTYALITLGNLYCSIAREVKGKTAQDIDRKNQYYVRGANLFQKVLSLDPKNIYAAQGIAIIFVENKLSGIALETFRKIRDAATDDPSVYVNLGHCLLEVGQHAKAIDCYDIALKRFGDETKDSKYLTLIARGWCARGSTEKSLESFLKALEFSKKSLDVATANGYSKLIPSLKYNIAFVQSQMALLVLKLELSQRTVEDISKTLEGVEESIATFEALTTEQHPPLSVEILTERVNMAKANVTRLSDVLEKQTAYETQFQSKIQEAKAKREEWKKQQDQLERERKEEEEKKEAEKREMNKKLQEQAANWESERSEIKERLEQDMANKKSKRKEAVLTDEEFSGAEGEGDEKSSTKAARKTSVKRPRKKKDNVIEDDEDEDKEVKKQRKSNKVYKSADIIEDSDEDMSDFVEKDDEEEDEKSEAEKKDDDDNEDEGLF</sequence>
<feature type="repeat" description="TPR" evidence="3">
    <location>
        <begin position="249"/>
        <end position="282"/>
    </location>
</feature>
<evidence type="ECO:0000256" key="3">
    <source>
        <dbReference type="PROSITE-ProRule" id="PRU00339"/>
    </source>
</evidence>
<evidence type="ECO:0000256" key="4">
    <source>
        <dbReference type="SAM" id="MobiDB-lite"/>
    </source>
</evidence>
<protein>
    <recommendedName>
        <fullName evidence="7">RNA polymerase-associated protein CTR9</fullName>
    </recommendedName>
</protein>
<dbReference type="GO" id="GO:0006368">
    <property type="term" value="P:transcription elongation by RNA polymerase II"/>
    <property type="evidence" value="ECO:0007669"/>
    <property type="project" value="TreeGrafter"/>
</dbReference>
<dbReference type="EMBL" id="JAEUBG010002352">
    <property type="protein sequence ID" value="KAH3684721.1"/>
    <property type="molecule type" value="Genomic_DNA"/>
</dbReference>
<proteinExistence type="predicted"/>